<name>A0A645GKK6_9ZZZZ</name>
<organism evidence="1">
    <name type="scientific">bioreactor metagenome</name>
    <dbReference type="NCBI Taxonomy" id="1076179"/>
    <lineage>
        <taxon>unclassified sequences</taxon>
        <taxon>metagenomes</taxon>
        <taxon>ecological metagenomes</taxon>
    </lineage>
</organism>
<proteinExistence type="predicted"/>
<sequence length="45" mass="5348">MVAFGMVFLARQVNQRFAGIDIIEIISIRRYDAIRRGLFKQLQHR</sequence>
<protein>
    <submittedName>
        <fullName evidence="1">Uncharacterized protein</fullName>
    </submittedName>
</protein>
<comment type="caution">
    <text evidence="1">The sequence shown here is derived from an EMBL/GenBank/DDBJ whole genome shotgun (WGS) entry which is preliminary data.</text>
</comment>
<dbReference type="EMBL" id="VSSQ01076369">
    <property type="protein sequence ID" value="MPN26746.1"/>
    <property type="molecule type" value="Genomic_DNA"/>
</dbReference>
<dbReference type="AlphaFoldDB" id="A0A645GKK6"/>
<reference evidence="1" key="1">
    <citation type="submission" date="2019-08" db="EMBL/GenBank/DDBJ databases">
        <authorList>
            <person name="Kucharzyk K."/>
            <person name="Murdoch R.W."/>
            <person name="Higgins S."/>
            <person name="Loffler F."/>
        </authorList>
    </citation>
    <scope>NUCLEOTIDE SEQUENCE</scope>
</reference>
<gene>
    <name evidence="1" type="ORF">SDC9_174171</name>
</gene>
<accession>A0A645GKK6</accession>
<evidence type="ECO:0000313" key="1">
    <source>
        <dbReference type="EMBL" id="MPN26746.1"/>
    </source>
</evidence>